<evidence type="ECO:0000313" key="8">
    <source>
        <dbReference type="Proteomes" id="UP001595455"/>
    </source>
</evidence>
<evidence type="ECO:0000256" key="2">
    <source>
        <dbReference type="ARBA" id="ARBA00022598"/>
    </source>
</evidence>
<dbReference type="Pfam" id="PF13193">
    <property type="entry name" value="AMP-binding_C"/>
    <property type="match status" value="1"/>
</dbReference>
<dbReference type="PANTHER" id="PTHR43201">
    <property type="entry name" value="ACYL-COA SYNTHETASE"/>
    <property type="match status" value="1"/>
</dbReference>
<dbReference type="InterPro" id="IPR045851">
    <property type="entry name" value="AMP-bd_C_sf"/>
</dbReference>
<reference evidence="6 7" key="2">
    <citation type="submission" date="2018-08" db="EMBL/GenBank/DDBJ databases">
        <title>The draft genome of Acinetobacter sichuanensis strain WCHAc060041.</title>
        <authorList>
            <person name="Qin J."/>
            <person name="Feng Y."/>
            <person name="Zong Z."/>
        </authorList>
    </citation>
    <scope>NUCLEOTIDE SEQUENCE [LARGE SCALE GENOMIC DNA]</scope>
    <source>
        <strain evidence="6 7">WCHAc060041</strain>
    </source>
</reference>
<evidence type="ECO:0000313" key="5">
    <source>
        <dbReference type="EMBL" id="MFC2996168.1"/>
    </source>
</evidence>
<comment type="caution">
    <text evidence="6">The sequence shown here is derived from an EMBL/GenBank/DDBJ whole genome shotgun (WGS) entry which is preliminary data.</text>
</comment>
<dbReference type="GO" id="GO:0006631">
    <property type="term" value="P:fatty acid metabolic process"/>
    <property type="evidence" value="ECO:0007669"/>
    <property type="project" value="TreeGrafter"/>
</dbReference>
<evidence type="ECO:0000313" key="7">
    <source>
        <dbReference type="Proteomes" id="UP000240957"/>
    </source>
</evidence>
<dbReference type="InterPro" id="IPR025110">
    <property type="entry name" value="AMP-bd_C"/>
</dbReference>
<evidence type="ECO:0000259" key="4">
    <source>
        <dbReference type="Pfam" id="PF13193"/>
    </source>
</evidence>
<sequence>MNFDAELIAPRRNQMINAGLWLDKTIIDSLQRAYEQCPNKTALVSFKFEKNIEKQFTYQELWDLSHKVALGLQSLGIGKDDVISCQLPNWWEFTILYLACCRIGAVINPLMPIFRENELTFMLKHSEAKMLIVPKVFRKFNHEQLAYKLKSEIETLEHIIVVDGDDENSFDQKLIKHGLEKKFNRIEKIESSADDITQLIFTSGTTGEPKGVMHSSNTLYSNIIPYAERMELMEDDVILMPSPMAHQTGFMYGLIMPIELKAKVVLQDIWDTAKAVELIEAQQVSFTMASTPFLNDLSCYIIESQKKNSIDTLKTFLCAGAPIPQSLVQKAYEALQVKIISAWGMTECGAVTTTMLSDHEERAYNTDGIALKGMEVKIVDEQGQRVTANISGNLMVRACSNFGGYLKRPHLNSTDLDGWLDTGDIAVQDDQGYIRICGRKKDLIIRGGENIPVAEIESLLYQHPNISIVALVPYPDARLGERACAVIKLNNINEQLTVQDIVKFLQDRKVALQYIPEFLEIVDEMPMTPSGKIQKFKLKKMLEKQHLEKI</sequence>
<dbReference type="PROSITE" id="PS00455">
    <property type="entry name" value="AMP_BINDING"/>
    <property type="match status" value="1"/>
</dbReference>
<dbReference type="Pfam" id="PF00501">
    <property type="entry name" value="AMP-binding"/>
    <property type="match status" value="1"/>
</dbReference>
<reference evidence="5" key="4">
    <citation type="submission" date="2024-09" db="EMBL/GenBank/DDBJ databases">
        <authorList>
            <person name="Sun Q."/>
            <person name="Mori K."/>
        </authorList>
    </citation>
    <scope>NUCLEOTIDE SEQUENCE</scope>
    <source>
        <strain evidence="5">KCTC 62575</strain>
    </source>
</reference>
<dbReference type="InterPro" id="IPR000873">
    <property type="entry name" value="AMP-dep_synth/lig_dom"/>
</dbReference>
<evidence type="ECO:0000313" key="6">
    <source>
        <dbReference type="EMBL" id="RFC83275.1"/>
    </source>
</evidence>
<dbReference type="PANTHER" id="PTHR43201:SF5">
    <property type="entry name" value="MEDIUM-CHAIN ACYL-COA LIGASE ACSF2, MITOCHONDRIAL"/>
    <property type="match status" value="1"/>
</dbReference>
<dbReference type="Proteomes" id="UP001595455">
    <property type="component" value="Unassembled WGS sequence"/>
</dbReference>
<comment type="similarity">
    <text evidence="1">Belongs to the ATP-dependent AMP-binding enzyme family.</text>
</comment>
<evidence type="ECO:0000256" key="1">
    <source>
        <dbReference type="ARBA" id="ARBA00006432"/>
    </source>
</evidence>
<dbReference type="SUPFAM" id="SSF56801">
    <property type="entry name" value="Acetyl-CoA synthetase-like"/>
    <property type="match status" value="1"/>
</dbReference>
<keyword evidence="8" id="KW-1185">Reference proteome</keyword>
<dbReference type="RefSeq" id="WP_107008582.1">
    <property type="nucleotide sequence ID" value="NZ_JBHRSF010000055.1"/>
</dbReference>
<protein>
    <submittedName>
        <fullName evidence="5">AMP-binding protein</fullName>
    </submittedName>
    <submittedName>
        <fullName evidence="6">Cyclohexanecarboxylate-CoA ligase</fullName>
    </submittedName>
</protein>
<organism evidence="6 7">
    <name type="scientific">Acinetobacter sichuanensis</name>
    <dbReference type="NCBI Taxonomy" id="2136183"/>
    <lineage>
        <taxon>Bacteria</taxon>
        <taxon>Pseudomonadati</taxon>
        <taxon>Pseudomonadota</taxon>
        <taxon>Gammaproteobacteria</taxon>
        <taxon>Moraxellales</taxon>
        <taxon>Moraxellaceae</taxon>
        <taxon>Acinetobacter</taxon>
    </lineage>
</organism>
<gene>
    <name evidence="5" type="ORF">ACFODO_12985</name>
    <name evidence="6" type="ORF">C9E89_012030</name>
</gene>
<keyword evidence="2 6" id="KW-0436">Ligase</keyword>
<feature type="domain" description="AMP-dependent synthetase/ligase" evidence="3">
    <location>
        <begin position="31"/>
        <end position="406"/>
    </location>
</feature>
<dbReference type="Proteomes" id="UP000240957">
    <property type="component" value="Unassembled WGS sequence"/>
</dbReference>
<evidence type="ECO:0000259" key="3">
    <source>
        <dbReference type="Pfam" id="PF00501"/>
    </source>
</evidence>
<reference evidence="5" key="1">
    <citation type="journal article" date="2014" name="Int. J. Syst. Evol. Microbiol.">
        <title>Complete genome of a new Firmicutes species belonging to the dominant human colonic microbiota ('Ruminococcus bicirculans') reveals two chromosomes and a selective capacity to utilize plant glucans.</title>
        <authorList>
            <consortium name="NISC Comparative Sequencing Program"/>
            <person name="Wegmann U."/>
            <person name="Louis P."/>
            <person name="Goesmann A."/>
            <person name="Henrissat B."/>
            <person name="Duncan S.H."/>
            <person name="Flint H.J."/>
        </authorList>
    </citation>
    <scope>NUCLEOTIDE SEQUENCE</scope>
    <source>
        <strain evidence="5">KCTC 62575</strain>
    </source>
</reference>
<name>A0A371YP75_9GAMM</name>
<dbReference type="EMBL" id="PYIX02000019">
    <property type="protein sequence ID" value="RFC83275.1"/>
    <property type="molecule type" value="Genomic_DNA"/>
</dbReference>
<dbReference type="OrthoDB" id="9803968at2"/>
<accession>A0A371YP75</accession>
<dbReference type="AlphaFoldDB" id="A0A371YP75"/>
<dbReference type="InterPro" id="IPR042099">
    <property type="entry name" value="ANL_N_sf"/>
</dbReference>
<dbReference type="InterPro" id="IPR020845">
    <property type="entry name" value="AMP-binding_CS"/>
</dbReference>
<dbReference type="Gene3D" id="3.40.50.12780">
    <property type="entry name" value="N-terminal domain of ligase-like"/>
    <property type="match status" value="1"/>
</dbReference>
<proteinExistence type="inferred from homology"/>
<dbReference type="Gene3D" id="3.30.300.30">
    <property type="match status" value="1"/>
</dbReference>
<feature type="domain" description="AMP-binding enzyme C-terminal" evidence="4">
    <location>
        <begin position="455"/>
        <end position="532"/>
    </location>
</feature>
<reference evidence="8" key="3">
    <citation type="journal article" date="2019" name="Int. J. Syst. Evol. Microbiol.">
        <title>The Global Catalogue of Microorganisms (GCM) 10K type strain sequencing project: providing services to taxonomists for standard genome sequencing and annotation.</title>
        <authorList>
            <consortium name="The Broad Institute Genomics Platform"/>
            <consortium name="The Broad Institute Genome Sequencing Center for Infectious Disease"/>
            <person name="Wu L."/>
            <person name="Ma J."/>
        </authorList>
    </citation>
    <scope>NUCLEOTIDE SEQUENCE [LARGE SCALE GENOMIC DNA]</scope>
    <source>
        <strain evidence="8">KCTC 62575</strain>
    </source>
</reference>
<dbReference type="EMBL" id="JBHRSF010000055">
    <property type="protein sequence ID" value="MFC2996168.1"/>
    <property type="molecule type" value="Genomic_DNA"/>
</dbReference>
<dbReference type="GO" id="GO:0031956">
    <property type="term" value="F:medium-chain fatty acid-CoA ligase activity"/>
    <property type="evidence" value="ECO:0007669"/>
    <property type="project" value="TreeGrafter"/>
</dbReference>